<evidence type="ECO:0000313" key="1">
    <source>
        <dbReference type="EMBL" id="EAY08054.1"/>
    </source>
</evidence>
<protein>
    <submittedName>
        <fullName evidence="1">Uncharacterized protein</fullName>
    </submittedName>
</protein>
<dbReference type="Proteomes" id="UP000001542">
    <property type="component" value="Unassembled WGS sequence"/>
</dbReference>
<name>A2EH06_TRIV3</name>
<dbReference type="AlphaFoldDB" id="A2EH06"/>
<dbReference type="EMBL" id="DS113386">
    <property type="protein sequence ID" value="EAY08054.1"/>
    <property type="molecule type" value="Genomic_DNA"/>
</dbReference>
<gene>
    <name evidence="1" type="ORF">TVAG_463340</name>
</gene>
<accession>A2EH06</accession>
<dbReference type="VEuPathDB" id="TrichDB:TVAGG3_0077950"/>
<dbReference type="OrthoDB" id="10620673at2759"/>
<dbReference type="InParanoid" id="A2EH06"/>
<dbReference type="VEuPathDB" id="TrichDB:TVAG_463340"/>
<reference evidence="1" key="1">
    <citation type="submission" date="2006-10" db="EMBL/GenBank/DDBJ databases">
        <authorList>
            <person name="Amadeo P."/>
            <person name="Zhao Q."/>
            <person name="Wortman J."/>
            <person name="Fraser-Liggett C."/>
            <person name="Carlton J."/>
        </authorList>
    </citation>
    <scope>NUCLEOTIDE SEQUENCE</scope>
    <source>
        <strain evidence="1">G3</strain>
    </source>
</reference>
<dbReference type="SUPFAM" id="SSF69322">
    <property type="entry name" value="Tricorn protease domain 2"/>
    <property type="match status" value="1"/>
</dbReference>
<keyword evidence="2" id="KW-1185">Reference proteome</keyword>
<proteinExistence type="predicted"/>
<reference evidence="1" key="2">
    <citation type="journal article" date="2007" name="Science">
        <title>Draft genome sequence of the sexually transmitted pathogen Trichomonas vaginalis.</title>
        <authorList>
            <person name="Carlton J.M."/>
            <person name="Hirt R.P."/>
            <person name="Silva J.C."/>
            <person name="Delcher A.L."/>
            <person name="Schatz M."/>
            <person name="Zhao Q."/>
            <person name="Wortman J.R."/>
            <person name="Bidwell S.L."/>
            <person name="Alsmark U.C.M."/>
            <person name="Besteiro S."/>
            <person name="Sicheritz-Ponten T."/>
            <person name="Noel C.J."/>
            <person name="Dacks J.B."/>
            <person name="Foster P.G."/>
            <person name="Simillion C."/>
            <person name="Van de Peer Y."/>
            <person name="Miranda-Saavedra D."/>
            <person name="Barton G.J."/>
            <person name="Westrop G.D."/>
            <person name="Mueller S."/>
            <person name="Dessi D."/>
            <person name="Fiori P.L."/>
            <person name="Ren Q."/>
            <person name="Paulsen I."/>
            <person name="Zhang H."/>
            <person name="Bastida-Corcuera F.D."/>
            <person name="Simoes-Barbosa A."/>
            <person name="Brown M.T."/>
            <person name="Hayes R.D."/>
            <person name="Mukherjee M."/>
            <person name="Okumura C.Y."/>
            <person name="Schneider R."/>
            <person name="Smith A.J."/>
            <person name="Vanacova S."/>
            <person name="Villalvazo M."/>
            <person name="Haas B.J."/>
            <person name="Pertea M."/>
            <person name="Feldblyum T.V."/>
            <person name="Utterback T.R."/>
            <person name="Shu C.L."/>
            <person name="Osoegawa K."/>
            <person name="de Jong P.J."/>
            <person name="Hrdy I."/>
            <person name="Horvathova L."/>
            <person name="Zubacova Z."/>
            <person name="Dolezal P."/>
            <person name="Malik S.B."/>
            <person name="Logsdon J.M. Jr."/>
            <person name="Henze K."/>
            <person name="Gupta A."/>
            <person name="Wang C.C."/>
            <person name="Dunne R.L."/>
            <person name="Upcroft J.A."/>
            <person name="Upcroft P."/>
            <person name="White O."/>
            <person name="Salzberg S.L."/>
            <person name="Tang P."/>
            <person name="Chiu C.-H."/>
            <person name="Lee Y.-S."/>
            <person name="Embley T.M."/>
            <person name="Coombs G.H."/>
            <person name="Mottram J.C."/>
            <person name="Tachezy J."/>
            <person name="Fraser-Liggett C.M."/>
            <person name="Johnson P.J."/>
        </authorList>
    </citation>
    <scope>NUCLEOTIDE SEQUENCE [LARGE SCALE GENOMIC DNA]</scope>
    <source>
        <strain evidence="1">G3</strain>
    </source>
</reference>
<evidence type="ECO:0000313" key="2">
    <source>
        <dbReference type="Proteomes" id="UP000001542"/>
    </source>
</evidence>
<dbReference type="KEGG" id="tva:4765950"/>
<dbReference type="RefSeq" id="XP_001320277.1">
    <property type="nucleotide sequence ID" value="XM_001320242.1"/>
</dbReference>
<sequence length="491" mass="55874">MADADIIIGRHRRAVPFSLGCGDSFKILRKPISQLQELSHNYIIFLNSKSHHPLLNTVIGTSYDRNALTVHDVSRNHFLLHGSLLFEAINSRITFIKDPWIPAQWDANTSSVSTRSKCTNFSINKENTFGFASTLTKPAIFSLSYTLSELRFNNITYLNYDLNILDLKTSDFIPGETITISKDNTISLFDKDTIVSSVKVEGHETWDLSPINFLQNPRVVCTGFSDSLQIIDFRQKEPAPLTAAANFPSSIVPLKNPFHLVVSTPDNLSIYDMRFPHRPEDILPYYFKSCPTSMKVDRRGDFDVVFCQCSESSEVIAFPFNDMHFGAPCMPFQLTVADYITKNPSNLTGLEVISDSCYLQFENGGVFSVDLDPSKPAKKINVPVFIRNEEDLPKDNFIMKPQFDEMDFSQDKTKEDHINWKETFPEMKNAPPNSLYEIKNEEIPEADSVIDNYLIEIEDALQFEDDDLDTAIPAIWKNHLDTISKYLQQTE</sequence>
<organism evidence="1 2">
    <name type="scientific">Trichomonas vaginalis (strain ATCC PRA-98 / G3)</name>
    <dbReference type="NCBI Taxonomy" id="412133"/>
    <lineage>
        <taxon>Eukaryota</taxon>
        <taxon>Metamonada</taxon>
        <taxon>Parabasalia</taxon>
        <taxon>Trichomonadida</taxon>
        <taxon>Trichomonadidae</taxon>
        <taxon>Trichomonas</taxon>
    </lineage>
</organism>